<dbReference type="PANTHER" id="PTHR24321">
    <property type="entry name" value="DEHYDROGENASES, SHORT CHAIN"/>
    <property type="match status" value="1"/>
</dbReference>
<dbReference type="SUPFAM" id="SSF51735">
    <property type="entry name" value="NAD(P)-binding Rossmann-fold domains"/>
    <property type="match status" value="1"/>
</dbReference>
<dbReference type="InterPro" id="IPR002347">
    <property type="entry name" value="SDR_fam"/>
</dbReference>
<dbReference type="OMA" id="WHENESE"/>
<dbReference type="HOGENOM" id="CLU_010194_2_19_1"/>
<dbReference type="Pfam" id="PF13561">
    <property type="entry name" value="adh_short_C2"/>
    <property type="match status" value="1"/>
</dbReference>
<dbReference type="PRINTS" id="PR00081">
    <property type="entry name" value="GDHRDH"/>
</dbReference>
<keyword evidence="2" id="KW-0560">Oxidoreductase</keyword>
<comment type="caution">
    <text evidence="3">The sequence shown here is derived from an EMBL/GenBank/DDBJ whole genome shotgun (WGS) entry which is preliminary data.</text>
</comment>
<evidence type="ECO:0000313" key="4">
    <source>
        <dbReference type="Proteomes" id="UP000027238"/>
    </source>
</evidence>
<keyword evidence="4" id="KW-1185">Reference proteome</keyword>
<name>A0A066XVI2_COLSU</name>
<reference evidence="4" key="1">
    <citation type="journal article" date="2014" name="Genome Announc.">
        <title>Draft genome sequence of Colletotrichum sublineola, a destructive pathogen of cultivated sorghum.</title>
        <authorList>
            <person name="Baroncelli R."/>
            <person name="Sanz-Martin J.M."/>
            <person name="Rech G.E."/>
            <person name="Sukno S.A."/>
            <person name="Thon M.R."/>
        </authorList>
    </citation>
    <scope>NUCLEOTIDE SEQUENCE [LARGE SCALE GENOMIC DNA]</scope>
    <source>
        <strain evidence="4">TX430BB</strain>
    </source>
</reference>
<dbReference type="GO" id="GO:0016491">
    <property type="term" value="F:oxidoreductase activity"/>
    <property type="evidence" value="ECO:0007669"/>
    <property type="project" value="UniProtKB-KW"/>
</dbReference>
<dbReference type="Gene3D" id="3.40.50.720">
    <property type="entry name" value="NAD(P)-binding Rossmann-like Domain"/>
    <property type="match status" value="1"/>
</dbReference>
<dbReference type="Proteomes" id="UP000027238">
    <property type="component" value="Unassembled WGS sequence"/>
</dbReference>
<evidence type="ECO:0000256" key="1">
    <source>
        <dbReference type="ARBA" id="ARBA00006484"/>
    </source>
</evidence>
<dbReference type="CDD" id="cd05233">
    <property type="entry name" value="SDR_c"/>
    <property type="match status" value="1"/>
</dbReference>
<evidence type="ECO:0000256" key="2">
    <source>
        <dbReference type="ARBA" id="ARBA00023002"/>
    </source>
</evidence>
<evidence type="ECO:0000313" key="3">
    <source>
        <dbReference type="EMBL" id="KDN69985.1"/>
    </source>
</evidence>
<sequence length="144" mass="14761">MSVTGKVIAVTGGASGMGLALAQVLARRGAKQVQAVAESNDHVLGCEVDITKPETITSWLDSTVQKFGRLDGAANVAGICIGGDESSKPWHENESEGHHQTLAVNLYGLENCLRGELSRMQAGASIVNVASVAGVRPGPPGKAG</sequence>
<dbReference type="STRING" id="1173701.A0A066XVI2"/>
<dbReference type="EMBL" id="JMSE01000422">
    <property type="protein sequence ID" value="KDN69985.1"/>
    <property type="molecule type" value="Genomic_DNA"/>
</dbReference>
<dbReference type="PANTHER" id="PTHR24321:SF8">
    <property type="entry name" value="ESTRADIOL 17-BETA-DEHYDROGENASE 8-RELATED"/>
    <property type="match status" value="1"/>
</dbReference>
<proteinExistence type="inferred from homology"/>
<comment type="similarity">
    <text evidence="1">Belongs to the short-chain dehydrogenases/reductases (SDR) family.</text>
</comment>
<protein>
    <submittedName>
        <fullName evidence="3">Putative oxidoreductase</fullName>
    </submittedName>
</protein>
<dbReference type="InterPro" id="IPR036291">
    <property type="entry name" value="NAD(P)-bd_dom_sf"/>
</dbReference>
<dbReference type="OrthoDB" id="1669814at2759"/>
<gene>
    <name evidence="3" type="ORF">CSUB01_12129</name>
</gene>
<organism evidence="3 4">
    <name type="scientific">Colletotrichum sublineola</name>
    <name type="common">Sorghum anthracnose fungus</name>
    <dbReference type="NCBI Taxonomy" id="1173701"/>
    <lineage>
        <taxon>Eukaryota</taxon>
        <taxon>Fungi</taxon>
        <taxon>Dikarya</taxon>
        <taxon>Ascomycota</taxon>
        <taxon>Pezizomycotina</taxon>
        <taxon>Sordariomycetes</taxon>
        <taxon>Hypocreomycetidae</taxon>
        <taxon>Glomerellales</taxon>
        <taxon>Glomerellaceae</taxon>
        <taxon>Colletotrichum</taxon>
        <taxon>Colletotrichum graminicola species complex</taxon>
    </lineage>
</organism>
<accession>A0A066XVI2</accession>
<dbReference type="AlphaFoldDB" id="A0A066XVI2"/>